<protein>
    <submittedName>
        <fullName evidence="3">Uncharacterized protein</fullName>
    </submittedName>
</protein>
<dbReference type="SUPFAM" id="SSF109604">
    <property type="entry name" value="HD-domain/PDEase-like"/>
    <property type="match status" value="1"/>
</dbReference>
<dbReference type="Gene3D" id="1.20.5.1200">
    <property type="entry name" value="Alpha-tocopherol transfer"/>
    <property type="match status" value="1"/>
</dbReference>
<dbReference type="Gene3D" id="3.40.525.10">
    <property type="entry name" value="CRAL-TRIO lipid binding domain"/>
    <property type="match status" value="1"/>
</dbReference>
<dbReference type="PROSITE" id="PS50191">
    <property type="entry name" value="CRAL_TRIO"/>
    <property type="match status" value="1"/>
</dbReference>
<dbReference type="InterPro" id="IPR036865">
    <property type="entry name" value="CRAL-TRIO_dom_sf"/>
</dbReference>
<dbReference type="GO" id="GO:1902936">
    <property type="term" value="F:phosphatidylinositol bisphosphate binding"/>
    <property type="evidence" value="ECO:0007669"/>
    <property type="project" value="TreeGrafter"/>
</dbReference>
<dbReference type="CDD" id="cd00170">
    <property type="entry name" value="SEC14"/>
    <property type="match status" value="1"/>
</dbReference>
<evidence type="ECO:0000259" key="2">
    <source>
        <dbReference type="PROSITE" id="PS51831"/>
    </source>
</evidence>
<dbReference type="OrthoDB" id="1434354at2759"/>
<dbReference type="Pfam" id="PF03765">
    <property type="entry name" value="CRAL_TRIO_N"/>
    <property type="match status" value="1"/>
</dbReference>
<accession>A0A7R8ULB7</accession>
<dbReference type="SMART" id="SM00471">
    <property type="entry name" value="HDc"/>
    <property type="match status" value="1"/>
</dbReference>
<dbReference type="InterPro" id="IPR003607">
    <property type="entry name" value="HD/PDEase_dom"/>
</dbReference>
<gene>
    <name evidence="3" type="ORF">HERILL_LOCUS5974</name>
</gene>
<dbReference type="InterPro" id="IPR006674">
    <property type="entry name" value="HD_domain"/>
</dbReference>
<dbReference type="Pfam" id="PF00650">
    <property type="entry name" value="CRAL_TRIO"/>
    <property type="match status" value="1"/>
</dbReference>
<dbReference type="Proteomes" id="UP000594454">
    <property type="component" value="Chromosome 2"/>
</dbReference>
<dbReference type="EMBL" id="LR899010">
    <property type="protein sequence ID" value="CAD7082978.1"/>
    <property type="molecule type" value="Genomic_DNA"/>
</dbReference>
<feature type="domain" description="CRAL-TRIO" evidence="1">
    <location>
        <begin position="533"/>
        <end position="697"/>
    </location>
</feature>
<reference evidence="3 4" key="1">
    <citation type="submission" date="2020-11" db="EMBL/GenBank/DDBJ databases">
        <authorList>
            <person name="Wallbank WR R."/>
            <person name="Pardo Diaz C."/>
            <person name="Kozak K."/>
            <person name="Martin S."/>
            <person name="Jiggins C."/>
            <person name="Moest M."/>
            <person name="Warren A I."/>
            <person name="Generalovic N T."/>
            <person name="Byers J.R.P. K."/>
            <person name="Montejo-Kovacevich G."/>
            <person name="Yen C E."/>
        </authorList>
    </citation>
    <scope>NUCLEOTIDE SEQUENCE [LARGE SCALE GENOMIC DNA]</scope>
</reference>
<dbReference type="SMART" id="SM01100">
    <property type="entry name" value="CRAL_TRIO_N"/>
    <property type="match status" value="1"/>
</dbReference>
<dbReference type="InParanoid" id="A0A7R8ULB7"/>
<dbReference type="InterPro" id="IPR036273">
    <property type="entry name" value="CRAL/TRIO_N_dom_sf"/>
</dbReference>
<dbReference type="PRINTS" id="PR00180">
    <property type="entry name" value="CRETINALDHBP"/>
</dbReference>
<dbReference type="PANTHER" id="PTHR10174:SF166">
    <property type="entry name" value="LD40136P"/>
    <property type="match status" value="1"/>
</dbReference>
<dbReference type="InterPro" id="IPR011074">
    <property type="entry name" value="CRAL/TRIO_N_dom"/>
</dbReference>
<dbReference type="Gene3D" id="1.10.3210.10">
    <property type="entry name" value="Hypothetical protein af1432"/>
    <property type="match status" value="1"/>
</dbReference>
<dbReference type="SMART" id="SM00516">
    <property type="entry name" value="SEC14"/>
    <property type="match status" value="1"/>
</dbReference>
<dbReference type="SUPFAM" id="SSF52087">
    <property type="entry name" value="CRAL/TRIO domain"/>
    <property type="match status" value="1"/>
</dbReference>
<dbReference type="Gene3D" id="1.10.8.20">
    <property type="entry name" value="N-terminal domain of phosphatidylinositol transfer protein sec14p"/>
    <property type="match status" value="1"/>
</dbReference>
<dbReference type="SUPFAM" id="SSF46938">
    <property type="entry name" value="CRAL/TRIO N-terminal domain"/>
    <property type="match status" value="1"/>
</dbReference>
<sequence>MNKLSSLTLAIFNGGVSHLPPEDDYLFSFQMSAIPEMELFEQIVKTEAFQRLKGIKQLGVMDKMYPALNHTRYDHSIGVYSKAGQLLQALEENTNIKINDFHKLCVKLAGLLHDVGHGPYSHFWEKIIDQCNNGREYQHEQVGTLIINRIFQDIRLSENPEEHEYGVELINRLIVSDKENFRWRNVKEEFIFDIISNKSCGIDVDRFDYFERDWERFSKTDKICPSGSFASDMETHLENVRHIFKEAIVSPDRKHIQFNRSHIDRINSVFSLRTALHEHFYQHCSIRALEDVFLHMIELRKKEEDREIFLTFTDAEDYVKRWYLGEIPLNDEKVEMWLRNTSNPELNKYLEAYKDIERNVIISPQPNNGYEKVETKYKYKVEESIKDCLSGDGPLDGLRWSYEFNNIVYYKVNLNSSRENNAKMLETETIRPFNLSTTPEDYDPYVCKLSSEMKKVAKEELHEDDNIRKQALAQLREWISKHPHIKKCRTDAVFLLRFLRTKKFSVPAACEMLERYLTIRQLYPDWFRRLDIEDPALEEIFDNGYLVPLPQRDEQGRQVIISVAGKFDPYKFTSAQMARMHSLVCEALLDDEESQVAGYVYVNDESGMNMGFVSLWSITDLRNIVKCIQNSTPMRHKETHFINIPQYANKVIEFGISCLSDKLKKRIILHKSVEELKSKFDPAILPLEYGGTIPLSEMIAEFKQKLKQRRAAILALDDMQIEVTKESANFGGNSDADMDVGIVGSFRKLEVD</sequence>
<dbReference type="AlphaFoldDB" id="A0A7R8ULB7"/>
<evidence type="ECO:0000259" key="1">
    <source>
        <dbReference type="PROSITE" id="PS50191"/>
    </source>
</evidence>
<feature type="domain" description="HD" evidence="2">
    <location>
        <begin position="72"/>
        <end position="210"/>
    </location>
</feature>
<dbReference type="GO" id="GO:0016020">
    <property type="term" value="C:membrane"/>
    <property type="evidence" value="ECO:0007669"/>
    <property type="project" value="TreeGrafter"/>
</dbReference>
<proteinExistence type="predicted"/>
<dbReference type="Pfam" id="PF01966">
    <property type="entry name" value="HD"/>
    <property type="match status" value="1"/>
</dbReference>
<evidence type="ECO:0000313" key="4">
    <source>
        <dbReference type="Proteomes" id="UP000594454"/>
    </source>
</evidence>
<evidence type="ECO:0000313" key="3">
    <source>
        <dbReference type="EMBL" id="CAD7082978.1"/>
    </source>
</evidence>
<dbReference type="PANTHER" id="PTHR10174">
    <property type="entry name" value="ALPHA-TOCOPHEROL TRANSFER PROTEIN-RELATED"/>
    <property type="match status" value="1"/>
</dbReference>
<organism evidence="3 4">
    <name type="scientific">Hermetia illucens</name>
    <name type="common">Black soldier fly</name>
    <dbReference type="NCBI Taxonomy" id="343691"/>
    <lineage>
        <taxon>Eukaryota</taxon>
        <taxon>Metazoa</taxon>
        <taxon>Ecdysozoa</taxon>
        <taxon>Arthropoda</taxon>
        <taxon>Hexapoda</taxon>
        <taxon>Insecta</taxon>
        <taxon>Pterygota</taxon>
        <taxon>Neoptera</taxon>
        <taxon>Endopterygota</taxon>
        <taxon>Diptera</taxon>
        <taxon>Brachycera</taxon>
        <taxon>Stratiomyomorpha</taxon>
        <taxon>Stratiomyidae</taxon>
        <taxon>Hermetiinae</taxon>
        <taxon>Hermetia</taxon>
    </lineage>
</organism>
<dbReference type="PROSITE" id="PS51831">
    <property type="entry name" value="HD"/>
    <property type="match status" value="1"/>
</dbReference>
<dbReference type="CDD" id="cd00077">
    <property type="entry name" value="HDc"/>
    <property type="match status" value="1"/>
</dbReference>
<dbReference type="InterPro" id="IPR001251">
    <property type="entry name" value="CRAL-TRIO_dom"/>
</dbReference>
<keyword evidence="4" id="KW-1185">Reference proteome</keyword>
<name>A0A7R8ULB7_HERIL</name>